<protein>
    <submittedName>
        <fullName evidence="1">Uncharacterized protein</fullName>
    </submittedName>
</protein>
<organism evidence="1 2">
    <name type="scientific">Salibacterium qingdaonense</name>
    <dbReference type="NCBI Taxonomy" id="266892"/>
    <lineage>
        <taxon>Bacteria</taxon>
        <taxon>Bacillati</taxon>
        <taxon>Bacillota</taxon>
        <taxon>Bacilli</taxon>
        <taxon>Bacillales</taxon>
        <taxon>Bacillaceae</taxon>
    </lineage>
</organism>
<sequence length="81" mass="9057">MAAPRNLPIIVRNRIPVRSEISRSPSVEGSPFNTVMTGAAHIRVNGTVPQFFGQGIIIIQIVYRITDYTFYFHTIPPDTSL</sequence>
<dbReference type="AlphaFoldDB" id="A0A1I4ISX0"/>
<accession>A0A1I4ISX0</accession>
<name>A0A1I4ISX0_9BACI</name>
<gene>
    <name evidence="1" type="ORF">SAMN04488054_102217</name>
</gene>
<evidence type="ECO:0000313" key="2">
    <source>
        <dbReference type="Proteomes" id="UP000199668"/>
    </source>
</evidence>
<dbReference type="Proteomes" id="UP000199668">
    <property type="component" value="Unassembled WGS sequence"/>
</dbReference>
<reference evidence="1 2" key="1">
    <citation type="submission" date="2016-10" db="EMBL/GenBank/DDBJ databases">
        <authorList>
            <person name="de Groot N.N."/>
        </authorList>
    </citation>
    <scope>NUCLEOTIDE SEQUENCE [LARGE SCALE GENOMIC DNA]</scope>
    <source>
        <strain evidence="1 2">CGMCC 1.6134</strain>
    </source>
</reference>
<evidence type="ECO:0000313" key="1">
    <source>
        <dbReference type="EMBL" id="SFL57442.1"/>
    </source>
</evidence>
<dbReference type="EMBL" id="FOTY01000002">
    <property type="protein sequence ID" value="SFL57442.1"/>
    <property type="molecule type" value="Genomic_DNA"/>
</dbReference>
<proteinExistence type="predicted"/>
<keyword evidence="2" id="KW-1185">Reference proteome</keyword>